<dbReference type="OrthoDB" id="6479173at2759"/>
<dbReference type="AlphaFoldDB" id="A0A8K0D1H4"/>
<name>A0A8K0D1H4_IGNLU</name>
<reference evidence="1" key="1">
    <citation type="submission" date="2019-08" db="EMBL/GenBank/DDBJ databases">
        <title>The genome of the North American firefly Photinus pyralis.</title>
        <authorList>
            <consortium name="Photinus pyralis genome working group"/>
            <person name="Fallon T.R."/>
            <person name="Sander Lower S.E."/>
            <person name="Weng J.-K."/>
        </authorList>
    </citation>
    <scope>NUCLEOTIDE SEQUENCE</scope>
    <source>
        <strain evidence="1">TRF0915ILg1</strain>
        <tissue evidence="1">Whole body</tissue>
    </source>
</reference>
<sequence>MFYLVNITCMQFTSTSAPSEGFFHQKLTALKLFLNFYFSCSCELLTMSAVPQGAFLAAKIRQNEKKPSDPGAFYENNMELNPLQYNSKMMNSIWGLYNRYSVHNLKKNIDKNVTFNTVNQQIQSVGSTAGGAKCTNSPQVFTNPWDKLRSTFGNPH</sequence>
<comment type="caution">
    <text evidence="1">The sequence shown here is derived from an EMBL/GenBank/DDBJ whole genome shotgun (WGS) entry which is preliminary data.</text>
</comment>
<protein>
    <submittedName>
        <fullName evidence="1">Uncharacterized protein</fullName>
    </submittedName>
</protein>
<evidence type="ECO:0000313" key="2">
    <source>
        <dbReference type="Proteomes" id="UP000801492"/>
    </source>
</evidence>
<keyword evidence="2" id="KW-1185">Reference proteome</keyword>
<accession>A0A8K0D1H4</accession>
<organism evidence="1 2">
    <name type="scientific">Ignelater luminosus</name>
    <name type="common">Cucubano</name>
    <name type="synonym">Pyrophorus luminosus</name>
    <dbReference type="NCBI Taxonomy" id="2038154"/>
    <lineage>
        <taxon>Eukaryota</taxon>
        <taxon>Metazoa</taxon>
        <taxon>Ecdysozoa</taxon>
        <taxon>Arthropoda</taxon>
        <taxon>Hexapoda</taxon>
        <taxon>Insecta</taxon>
        <taxon>Pterygota</taxon>
        <taxon>Neoptera</taxon>
        <taxon>Endopterygota</taxon>
        <taxon>Coleoptera</taxon>
        <taxon>Polyphaga</taxon>
        <taxon>Elateriformia</taxon>
        <taxon>Elateroidea</taxon>
        <taxon>Elateridae</taxon>
        <taxon>Agrypninae</taxon>
        <taxon>Pyrophorini</taxon>
        <taxon>Ignelater</taxon>
    </lineage>
</organism>
<gene>
    <name evidence="1" type="ORF">ILUMI_11402</name>
</gene>
<evidence type="ECO:0000313" key="1">
    <source>
        <dbReference type="EMBL" id="KAF2894768.1"/>
    </source>
</evidence>
<dbReference type="Proteomes" id="UP000801492">
    <property type="component" value="Unassembled WGS sequence"/>
</dbReference>
<dbReference type="EMBL" id="VTPC01006663">
    <property type="protein sequence ID" value="KAF2894768.1"/>
    <property type="molecule type" value="Genomic_DNA"/>
</dbReference>
<proteinExistence type="predicted"/>